<dbReference type="GO" id="GO:0003677">
    <property type="term" value="F:DNA binding"/>
    <property type="evidence" value="ECO:0007669"/>
    <property type="project" value="InterPro"/>
</dbReference>
<feature type="region of interest" description="Disordered" evidence="3">
    <location>
        <begin position="1"/>
        <end position="49"/>
    </location>
</feature>
<dbReference type="GO" id="GO:0005665">
    <property type="term" value="C:RNA polymerase II, core complex"/>
    <property type="evidence" value="ECO:0007669"/>
    <property type="project" value="TreeGrafter"/>
</dbReference>
<name>A0A6C0B8Q7_9ZZZZ</name>
<accession>A0A6C0B8Q7</accession>
<dbReference type="PROSITE" id="PS01111">
    <property type="entry name" value="RNA_POL_K_14KD"/>
    <property type="match status" value="1"/>
</dbReference>
<feature type="compositionally biased region" description="Acidic residues" evidence="3">
    <location>
        <begin position="1"/>
        <end position="44"/>
    </location>
</feature>
<dbReference type="GO" id="GO:0003899">
    <property type="term" value="F:DNA-directed RNA polymerase activity"/>
    <property type="evidence" value="ECO:0007669"/>
    <property type="project" value="InterPro"/>
</dbReference>
<keyword evidence="2" id="KW-0804">Transcription</keyword>
<sequence length="186" mass="21563">MSDDEDIDDIVESPAISEDEIEEEDETELNSEDEIEEEEEETDELAPTKIDKPCEHYFEENFKKFASNLDHDLISTLHPREKAINYDQVKSMCAVHRNKDGLIDDPLHTTVPILTKFEYTRILGLRATQIENGSPLFIAVNESIIDSYVIARMELESKKLPFIIRRPLPGGKMEYWRLHDLENLNV</sequence>
<dbReference type="InterPro" id="IPR020708">
    <property type="entry name" value="DNA-dir_RNA_polK_14-18kDa_CS"/>
</dbReference>
<keyword evidence="1" id="KW-0240">DNA-directed RNA polymerase</keyword>
<proteinExistence type="predicted"/>
<evidence type="ECO:0000313" key="4">
    <source>
        <dbReference type="EMBL" id="QHS88486.1"/>
    </source>
</evidence>
<dbReference type="SUPFAM" id="SSF63562">
    <property type="entry name" value="RPB6/omega subunit-like"/>
    <property type="match status" value="1"/>
</dbReference>
<dbReference type="InterPro" id="IPR036161">
    <property type="entry name" value="RPB6/omega-like_sf"/>
</dbReference>
<dbReference type="GO" id="GO:0006366">
    <property type="term" value="P:transcription by RNA polymerase II"/>
    <property type="evidence" value="ECO:0007669"/>
    <property type="project" value="TreeGrafter"/>
</dbReference>
<dbReference type="GO" id="GO:0005666">
    <property type="term" value="C:RNA polymerase III complex"/>
    <property type="evidence" value="ECO:0007669"/>
    <property type="project" value="TreeGrafter"/>
</dbReference>
<dbReference type="GO" id="GO:0042797">
    <property type="term" value="P:tRNA transcription by RNA polymerase III"/>
    <property type="evidence" value="ECO:0007669"/>
    <property type="project" value="TreeGrafter"/>
</dbReference>
<dbReference type="GO" id="GO:0005736">
    <property type="term" value="C:RNA polymerase I complex"/>
    <property type="evidence" value="ECO:0007669"/>
    <property type="project" value="TreeGrafter"/>
</dbReference>
<evidence type="ECO:0000256" key="3">
    <source>
        <dbReference type="SAM" id="MobiDB-lite"/>
    </source>
</evidence>
<reference evidence="4" key="1">
    <citation type="journal article" date="2020" name="Nature">
        <title>Giant virus diversity and host interactions through global metagenomics.</title>
        <authorList>
            <person name="Schulz F."/>
            <person name="Roux S."/>
            <person name="Paez-Espino D."/>
            <person name="Jungbluth S."/>
            <person name="Walsh D.A."/>
            <person name="Denef V.J."/>
            <person name="McMahon K.D."/>
            <person name="Konstantinidis K.T."/>
            <person name="Eloe-Fadrosh E.A."/>
            <person name="Kyrpides N.C."/>
            <person name="Woyke T."/>
        </authorList>
    </citation>
    <scope>NUCLEOTIDE SEQUENCE</scope>
    <source>
        <strain evidence="4">GVMAG-M-3300010158-55</strain>
    </source>
</reference>
<evidence type="ECO:0000256" key="2">
    <source>
        <dbReference type="ARBA" id="ARBA00023163"/>
    </source>
</evidence>
<dbReference type="EMBL" id="MN739097">
    <property type="protein sequence ID" value="QHS88486.1"/>
    <property type="molecule type" value="Genomic_DNA"/>
</dbReference>
<dbReference type="PANTHER" id="PTHR47227:SF5">
    <property type="entry name" value="DNA-DIRECTED RNA POLYMERASES I, II, AND III SUBUNIT RPABC2"/>
    <property type="match status" value="1"/>
</dbReference>
<protein>
    <submittedName>
        <fullName evidence="4">Uncharacterized protein</fullName>
    </submittedName>
</protein>
<organism evidence="4">
    <name type="scientific">viral metagenome</name>
    <dbReference type="NCBI Taxonomy" id="1070528"/>
    <lineage>
        <taxon>unclassified sequences</taxon>
        <taxon>metagenomes</taxon>
        <taxon>organismal metagenomes</taxon>
    </lineage>
</organism>
<dbReference type="AlphaFoldDB" id="A0A6C0B8Q7"/>
<evidence type="ECO:0000256" key="1">
    <source>
        <dbReference type="ARBA" id="ARBA00022478"/>
    </source>
</evidence>
<dbReference type="Gene3D" id="3.90.940.10">
    <property type="match status" value="1"/>
</dbReference>
<dbReference type="PANTHER" id="PTHR47227">
    <property type="entry name" value="DNA-DIRECTED RNA POLYMERASE SUBUNIT K"/>
    <property type="match status" value="1"/>
</dbReference>
<dbReference type="GO" id="GO:0006360">
    <property type="term" value="P:transcription by RNA polymerase I"/>
    <property type="evidence" value="ECO:0007669"/>
    <property type="project" value="TreeGrafter"/>
</dbReference>